<dbReference type="SUPFAM" id="SSF48452">
    <property type="entry name" value="TPR-like"/>
    <property type="match status" value="1"/>
</dbReference>
<feature type="compositionally biased region" description="Polar residues" evidence="2">
    <location>
        <begin position="35"/>
        <end position="45"/>
    </location>
</feature>
<evidence type="ECO:0000313" key="4">
    <source>
        <dbReference type="Proteomes" id="UP000324585"/>
    </source>
</evidence>
<dbReference type="InterPro" id="IPR011990">
    <property type="entry name" value="TPR-like_helical_dom_sf"/>
</dbReference>
<dbReference type="OMA" id="SATECYA"/>
<name>A0A5J4YKW3_PORPP</name>
<organism evidence="3 4">
    <name type="scientific">Porphyridium purpureum</name>
    <name type="common">Red alga</name>
    <name type="synonym">Porphyridium cruentum</name>
    <dbReference type="NCBI Taxonomy" id="35688"/>
    <lineage>
        <taxon>Eukaryota</taxon>
        <taxon>Rhodophyta</taxon>
        <taxon>Bangiophyceae</taxon>
        <taxon>Porphyridiales</taxon>
        <taxon>Porphyridiaceae</taxon>
        <taxon>Porphyridium</taxon>
    </lineage>
</organism>
<evidence type="ECO:0000313" key="3">
    <source>
        <dbReference type="EMBL" id="KAA8491107.1"/>
    </source>
</evidence>
<accession>A0A5J4YKW3</accession>
<reference evidence="4" key="1">
    <citation type="journal article" date="2019" name="Nat. Commun.">
        <title>Expansion of phycobilisome linker gene families in mesophilic red algae.</title>
        <authorList>
            <person name="Lee J."/>
            <person name="Kim D."/>
            <person name="Bhattacharya D."/>
            <person name="Yoon H.S."/>
        </authorList>
    </citation>
    <scope>NUCLEOTIDE SEQUENCE [LARGE SCALE GENOMIC DNA]</scope>
    <source>
        <strain evidence="4">CCMP 1328</strain>
    </source>
</reference>
<proteinExistence type="predicted"/>
<protein>
    <submittedName>
        <fullName evidence="3">Uncharacterized protein</fullName>
    </submittedName>
</protein>
<dbReference type="Gene3D" id="1.25.40.10">
    <property type="entry name" value="Tetratricopeptide repeat domain"/>
    <property type="match status" value="1"/>
</dbReference>
<dbReference type="AlphaFoldDB" id="A0A5J4YKW3"/>
<feature type="coiled-coil region" evidence="1">
    <location>
        <begin position="474"/>
        <end position="501"/>
    </location>
</feature>
<evidence type="ECO:0000256" key="2">
    <source>
        <dbReference type="SAM" id="MobiDB-lite"/>
    </source>
</evidence>
<keyword evidence="1" id="KW-0175">Coiled coil</keyword>
<sequence length="1072" mass="119812">MRYLSLRSTHRLWRTCVSLSLRSLLGRRPRAFGTDSSRAIPQTSAGAGLGEAQHKSRLRSQHAGGVSYGESVNVRERACADTQPTADEVRLAAELKQRLSARCPLVIMRLKPGSRHRGMILCGRVSGADSCLRQGSTHFLLEDLASDLVQVCISTTKRLYKVGEAVAIAEPLYKVGPDGTPTVFVDEPDDVVEWRYPESSSHWKELGNTYAEQDEGALGIMCLEKALLAPDVIHVLPVMSVLYNNMAMCDFQLQKPTSAVWLAGTAVVLNRSNTKAWHRLIVSLERAGRKDAARRVLTCAPKLPGLYESEMASPGDTDQKSASMGLSAWSKCVVDWSHVSNMAKQAASVGDVKWEEHRKRAKALFACGSFNAARRLFLMELVECYAGSSRLLANIFLHLGQVHESVKNDADALMFATVSCVLDPKIVAPWIQRCRLVEKLGYPVESRDWLERLLIQVKSGALPTDMLSVKALFVDACEAELERLNSLREKKDRDLEETITQADDHLTHALAIAVHQREAYKKAAWLVRCLQLVSIFPEGRACPAIHEEISADAALWPVGIDGAYANKILSWAYLAASIRPWLDAICLGTGRWDLDLNYLQQRWHGLKAVELVRERSKAGPLKFGEVIDWATETGGRELHDVRIRMNFANEASNPLCSFKQGTTHVSVGFNDLSELLSCPLEPPDLVHEGGNGCDHKPFRFVGFEVSEFSVAKSLVVEAMLCDTAVPLVHVLQVWYSTAWTVSALASFRAACGRMLAVRSCSLDEKVVSFLRWWLSEEPVSIQASRQKWFAMVDKEMRHAFMYACSFRRKKDRSSLVRYFADGEVGVRQSEDTDLVGSLTYWNERDRGGRLDMTDLFATIPMRTLVENMGEGRDIYDIAVHVKMSELARLRDLLCRGAITVELHRGMVTPDDAELVGRIAALRPFSMSWSNVVDYVSMAQFHEMAPTFGAKRHFGYFMNWIAKVYGTCAADYCQDESGRALLHKVMETELAVRRHPLVKQPPLDDGLNVLGHALSARMQPFWIKYFESWGHPSASVVAQRMLEPHLLSRSYGVLFVEWTYHHAQQLSIPGGSA</sequence>
<dbReference type="Proteomes" id="UP000324585">
    <property type="component" value="Unassembled WGS sequence"/>
</dbReference>
<feature type="region of interest" description="Disordered" evidence="2">
    <location>
        <begin position="35"/>
        <end position="66"/>
    </location>
</feature>
<evidence type="ECO:0000256" key="1">
    <source>
        <dbReference type="SAM" id="Coils"/>
    </source>
</evidence>
<dbReference type="EMBL" id="VRMN01000016">
    <property type="protein sequence ID" value="KAA8491107.1"/>
    <property type="molecule type" value="Genomic_DNA"/>
</dbReference>
<keyword evidence="4" id="KW-1185">Reference proteome</keyword>
<gene>
    <name evidence="3" type="ORF">FVE85_4524</name>
</gene>
<dbReference type="OrthoDB" id="97095at2759"/>
<comment type="caution">
    <text evidence="3">The sequence shown here is derived from an EMBL/GenBank/DDBJ whole genome shotgun (WGS) entry which is preliminary data.</text>
</comment>